<dbReference type="PANTHER" id="PTHR30576">
    <property type="entry name" value="COLANIC BIOSYNTHESIS UDP-GLUCOSE LIPID CARRIER TRANSFERASE"/>
    <property type="match status" value="1"/>
</dbReference>
<dbReference type="RefSeq" id="WP_226384402.1">
    <property type="nucleotide sequence ID" value="NZ_JADCKA010000001.1"/>
</dbReference>
<evidence type="ECO:0000259" key="3">
    <source>
        <dbReference type="Pfam" id="PF02397"/>
    </source>
</evidence>
<comment type="caution">
    <text evidence="4">The sequence shown here is derived from an EMBL/GenBank/DDBJ whole genome shotgun (WGS) entry which is preliminary data.</text>
</comment>
<comment type="similarity">
    <text evidence="1">Belongs to the bacterial sugar transferase family.</text>
</comment>
<feature type="transmembrane region" description="Helical" evidence="2">
    <location>
        <begin position="36"/>
        <end position="60"/>
    </location>
</feature>
<evidence type="ECO:0000313" key="4">
    <source>
        <dbReference type="EMBL" id="MBE5034731.1"/>
    </source>
</evidence>
<proteinExistence type="inferred from homology"/>
<organism evidence="4 5">
    <name type="scientific">Gallibacter intestinalis</name>
    <dbReference type="NCBI Taxonomy" id="2779356"/>
    <lineage>
        <taxon>Bacteria</taxon>
        <taxon>Bacillati</taxon>
        <taxon>Bacillota</taxon>
        <taxon>Clostridia</taxon>
        <taxon>Eubacteriales</taxon>
        <taxon>Eubacteriaceae</taxon>
        <taxon>Gallibacter</taxon>
    </lineage>
</organism>
<keyword evidence="4" id="KW-0808">Transferase</keyword>
<dbReference type="GO" id="GO:0016740">
    <property type="term" value="F:transferase activity"/>
    <property type="evidence" value="ECO:0007669"/>
    <property type="project" value="UniProtKB-KW"/>
</dbReference>
<sequence>MLTKWEQLDEKLQNDEVKRYYDILSHKRGSLLLKRIFDIVVSLLMIVILSPVLLFISIWIKTDSKGPVFYRQVRVTKNNKDFRIFKFRTMVQDADKIGSLVTVGNDSRITKVGSKIRKVRLDELPQLFNIFIGDMSFVGTRPEVRKYVDRYTNEMMATLLLPAGVTSLASIMYKDEDDIMAEKTATGMSVDEAYIEYVLPDKMRYNLEAIKRFSFFNEIKLMFKTVIEVF</sequence>
<dbReference type="Pfam" id="PF02397">
    <property type="entry name" value="Bac_transf"/>
    <property type="match status" value="1"/>
</dbReference>
<keyword evidence="2" id="KW-1133">Transmembrane helix</keyword>
<evidence type="ECO:0000313" key="5">
    <source>
        <dbReference type="Proteomes" id="UP001516588"/>
    </source>
</evidence>
<name>A0ABR9QV32_9FIRM</name>
<dbReference type="PANTHER" id="PTHR30576:SF0">
    <property type="entry name" value="UNDECAPRENYL-PHOSPHATE N-ACETYLGALACTOSAMINYL 1-PHOSPHATE TRANSFERASE-RELATED"/>
    <property type="match status" value="1"/>
</dbReference>
<dbReference type="EMBL" id="JADCKA010000001">
    <property type="protein sequence ID" value="MBE5034731.1"/>
    <property type="molecule type" value="Genomic_DNA"/>
</dbReference>
<accession>A0ABR9QV32</accession>
<evidence type="ECO:0000256" key="1">
    <source>
        <dbReference type="ARBA" id="ARBA00006464"/>
    </source>
</evidence>
<reference evidence="4 5" key="1">
    <citation type="submission" date="2020-10" db="EMBL/GenBank/DDBJ databases">
        <title>ChiBAC.</title>
        <authorList>
            <person name="Zenner C."/>
            <person name="Hitch T.C.A."/>
            <person name="Clavel T."/>
        </authorList>
    </citation>
    <scope>NUCLEOTIDE SEQUENCE [LARGE SCALE GENOMIC DNA]</scope>
    <source>
        <strain evidence="4 5">DSM 108706</strain>
    </source>
</reference>
<keyword evidence="2" id="KW-0472">Membrane</keyword>
<feature type="domain" description="Bacterial sugar transferase" evidence="3">
    <location>
        <begin position="34"/>
        <end position="230"/>
    </location>
</feature>
<dbReference type="Proteomes" id="UP001516588">
    <property type="component" value="Unassembled WGS sequence"/>
</dbReference>
<evidence type="ECO:0000256" key="2">
    <source>
        <dbReference type="SAM" id="Phobius"/>
    </source>
</evidence>
<keyword evidence="2" id="KW-0812">Transmembrane</keyword>
<protein>
    <submittedName>
        <fullName evidence="4">Sugar transferase</fullName>
    </submittedName>
</protein>
<gene>
    <name evidence="4" type="ORF">INF20_00310</name>
</gene>
<keyword evidence="5" id="KW-1185">Reference proteome</keyword>
<dbReference type="InterPro" id="IPR003362">
    <property type="entry name" value="Bact_transf"/>
</dbReference>